<evidence type="ECO:0000313" key="5">
    <source>
        <dbReference type="EMBL" id="KAK5994189.1"/>
    </source>
</evidence>
<dbReference type="Proteomes" id="UP001338125">
    <property type="component" value="Unassembled WGS sequence"/>
</dbReference>
<feature type="transmembrane region" description="Helical" evidence="3">
    <location>
        <begin position="137"/>
        <end position="156"/>
    </location>
</feature>
<dbReference type="EMBL" id="JAVFKD010000012">
    <property type="protein sequence ID" value="KAK5994189.1"/>
    <property type="molecule type" value="Genomic_DNA"/>
</dbReference>
<feature type="transmembrane region" description="Helical" evidence="3">
    <location>
        <begin position="311"/>
        <end position="331"/>
    </location>
</feature>
<evidence type="ECO:0000313" key="6">
    <source>
        <dbReference type="Proteomes" id="UP001338125"/>
    </source>
</evidence>
<feature type="transmembrane region" description="Helical" evidence="3">
    <location>
        <begin position="83"/>
        <end position="105"/>
    </location>
</feature>
<evidence type="ECO:0000256" key="2">
    <source>
        <dbReference type="ARBA" id="ARBA00006727"/>
    </source>
</evidence>
<comment type="similarity">
    <text evidence="2">Belongs to the major facilitator superfamily. Monocarboxylate porter (TC 2.A.1.13) family.</text>
</comment>
<feature type="transmembrane region" description="Helical" evidence="3">
    <location>
        <begin position="248"/>
        <end position="268"/>
    </location>
</feature>
<feature type="transmembrane region" description="Helical" evidence="3">
    <location>
        <begin position="406"/>
        <end position="427"/>
    </location>
</feature>
<dbReference type="InterPro" id="IPR011701">
    <property type="entry name" value="MFS"/>
</dbReference>
<comment type="subcellular location">
    <subcellularLocation>
        <location evidence="1">Membrane</location>
        <topology evidence="1">Multi-pass membrane protein</topology>
    </subcellularLocation>
</comment>
<keyword evidence="3" id="KW-0472">Membrane</keyword>
<keyword evidence="3" id="KW-1133">Transmembrane helix</keyword>
<reference evidence="5 6" key="1">
    <citation type="submission" date="2024-01" db="EMBL/GenBank/DDBJ databases">
        <title>Complete genome of Cladobotryum mycophilum ATHUM6906.</title>
        <authorList>
            <person name="Christinaki A.C."/>
            <person name="Myridakis A.I."/>
            <person name="Kouvelis V.N."/>
        </authorList>
    </citation>
    <scope>NUCLEOTIDE SEQUENCE [LARGE SCALE GENOMIC DNA]</scope>
    <source>
        <strain evidence="5 6">ATHUM6906</strain>
    </source>
</reference>
<feature type="transmembrane region" description="Helical" evidence="3">
    <location>
        <begin position="168"/>
        <end position="189"/>
    </location>
</feature>
<name>A0ABR0SQ65_9HYPO</name>
<feature type="transmembrane region" description="Helical" evidence="3">
    <location>
        <begin position="280"/>
        <end position="299"/>
    </location>
</feature>
<dbReference type="Gene3D" id="1.20.1250.20">
    <property type="entry name" value="MFS general substrate transporter like domains"/>
    <property type="match status" value="2"/>
</dbReference>
<feature type="transmembrane region" description="Helical" evidence="3">
    <location>
        <begin position="40"/>
        <end position="63"/>
    </location>
</feature>
<keyword evidence="3" id="KW-0812">Transmembrane</keyword>
<feature type="transmembrane region" description="Helical" evidence="3">
    <location>
        <begin position="374"/>
        <end position="394"/>
    </location>
</feature>
<evidence type="ECO:0000259" key="4">
    <source>
        <dbReference type="PROSITE" id="PS50850"/>
    </source>
</evidence>
<dbReference type="InterPro" id="IPR050327">
    <property type="entry name" value="Proton-linked_MCT"/>
</dbReference>
<accession>A0ABR0SQ65</accession>
<evidence type="ECO:0000256" key="1">
    <source>
        <dbReference type="ARBA" id="ARBA00004141"/>
    </source>
</evidence>
<keyword evidence="6" id="KW-1185">Reference proteome</keyword>
<dbReference type="InterPro" id="IPR020846">
    <property type="entry name" value="MFS_dom"/>
</dbReference>
<organism evidence="5 6">
    <name type="scientific">Cladobotryum mycophilum</name>
    <dbReference type="NCBI Taxonomy" id="491253"/>
    <lineage>
        <taxon>Eukaryota</taxon>
        <taxon>Fungi</taxon>
        <taxon>Dikarya</taxon>
        <taxon>Ascomycota</taxon>
        <taxon>Pezizomycotina</taxon>
        <taxon>Sordariomycetes</taxon>
        <taxon>Hypocreomycetidae</taxon>
        <taxon>Hypocreales</taxon>
        <taxon>Hypocreaceae</taxon>
        <taxon>Cladobotryum</taxon>
    </lineage>
</organism>
<feature type="domain" description="Major facilitator superfamily (MFS) profile" evidence="4">
    <location>
        <begin position="41"/>
        <end position="437"/>
    </location>
</feature>
<proteinExistence type="inferred from homology"/>
<dbReference type="Pfam" id="PF07690">
    <property type="entry name" value="MFS_1"/>
    <property type="match status" value="1"/>
</dbReference>
<feature type="transmembrane region" description="Helical" evidence="3">
    <location>
        <begin position="337"/>
        <end position="362"/>
    </location>
</feature>
<protein>
    <submittedName>
        <fullName evidence="5">MFS-type transporter dbaD</fullName>
    </submittedName>
</protein>
<sequence>MAAEKDDSIRANRGLKTTTRNVQTVIESGSLEYDEPKEDIFAWLQVLGAFVLNLNTWGMMNSYGVFQTFYQLDLLRSHTSSEIAWIGSTQAFLMSLISIIAGPLFDAGHLSSLLSVGSILLVLGMMLASISTRYWEVFLSQGVMMGLGFGCLYLPAPAVVSQYFDARTALAMGAASTGAALGGVIYPIAFTQLQPRLGFGWATRVLGFILLGTSLLPLLMMRSRAPPRSMRGLDQLVDRTAFRDAPYLLLNLGLFFGLMGIYVVLYYIELFALYRTDVSATLSNWLLVIINTSSLLGRLSLGHFADRLGSINVQTTVGLASAVLTFCLLAIRTVPSLVVYSVLYGFAAGAFMALPAAGVISLSEDKSKIGTRLGMTLGFVGVGVLVSNPIAGAILGDGQHQDWVGVISWCGALMIASGLALVASRVMKIGWGWSRVI</sequence>
<dbReference type="PANTHER" id="PTHR11360:SF234">
    <property type="entry name" value="MFS-TYPE TRANSPORTER DBAD-RELATED"/>
    <property type="match status" value="1"/>
</dbReference>
<feature type="transmembrane region" description="Helical" evidence="3">
    <location>
        <begin position="201"/>
        <end position="221"/>
    </location>
</feature>
<comment type="caution">
    <text evidence="5">The sequence shown here is derived from an EMBL/GenBank/DDBJ whole genome shotgun (WGS) entry which is preliminary data.</text>
</comment>
<dbReference type="PROSITE" id="PS50850">
    <property type="entry name" value="MFS"/>
    <property type="match status" value="1"/>
</dbReference>
<dbReference type="InterPro" id="IPR036259">
    <property type="entry name" value="MFS_trans_sf"/>
</dbReference>
<evidence type="ECO:0000256" key="3">
    <source>
        <dbReference type="SAM" id="Phobius"/>
    </source>
</evidence>
<dbReference type="SUPFAM" id="SSF103473">
    <property type="entry name" value="MFS general substrate transporter"/>
    <property type="match status" value="1"/>
</dbReference>
<feature type="transmembrane region" description="Helical" evidence="3">
    <location>
        <begin position="112"/>
        <end position="131"/>
    </location>
</feature>
<dbReference type="PANTHER" id="PTHR11360">
    <property type="entry name" value="MONOCARBOXYLATE TRANSPORTER"/>
    <property type="match status" value="1"/>
</dbReference>
<gene>
    <name evidence="5" type="ORF">PT974_07632</name>
</gene>